<dbReference type="OrthoDB" id="1985143at2759"/>
<accession>A0A7J7MXL4</accession>
<keyword evidence="2" id="KW-1185">Reference proteome</keyword>
<protein>
    <submittedName>
        <fullName evidence="1">Uncharacterized protein</fullName>
    </submittedName>
</protein>
<evidence type="ECO:0000313" key="2">
    <source>
        <dbReference type="Proteomes" id="UP000541444"/>
    </source>
</evidence>
<dbReference type="AlphaFoldDB" id="A0A7J7MXL4"/>
<evidence type="ECO:0000313" key="1">
    <source>
        <dbReference type="EMBL" id="KAF6159530.1"/>
    </source>
</evidence>
<comment type="caution">
    <text evidence="1">The sequence shown here is derived from an EMBL/GenBank/DDBJ whole genome shotgun (WGS) entry which is preliminary data.</text>
</comment>
<name>A0A7J7MXL4_9MAGN</name>
<dbReference type="Proteomes" id="UP000541444">
    <property type="component" value="Unassembled WGS sequence"/>
</dbReference>
<sequence>MITITSFTIANNYGDYIRSGWRAILDCILRLHTLGLIPARVANDVADDSDIFVESWPGIYEHISNIYQSTLMPCALVEKAVFKLLRICQRLLPYKENLADELFRSLHLVLKHNDRVHLSPTNYVLCVDASRQFVESRHGQAEWSFHALDLKAGSISCLSRRSHETKGCRNK</sequence>
<gene>
    <name evidence="1" type="ORF">GIB67_032301</name>
</gene>
<dbReference type="EMBL" id="JACGCM010001193">
    <property type="protein sequence ID" value="KAF6159530.1"/>
    <property type="molecule type" value="Genomic_DNA"/>
</dbReference>
<organism evidence="1 2">
    <name type="scientific">Kingdonia uniflora</name>
    <dbReference type="NCBI Taxonomy" id="39325"/>
    <lineage>
        <taxon>Eukaryota</taxon>
        <taxon>Viridiplantae</taxon>
        <taxon>Streptophyta</taxon>
        <taxon>Embryophyta</taxon>
        <taxon>Tracheophyta</taxon>
        <taxon>Spermatophyta</taxon>
        <taxon>Magnoliopsida</taxon>
        <taxon>Ranunculales</taxon>
        <taxon>Circaeasteraceae</taxon>
        <taxon>Kingdonia</taxon>
    </lineage>
</organism>
<proteinExistence type="predicted"/>
<reference evidence="1 2" key="1">
    <citation type="journal article" date="2020" name="IScience">
        <title>Genome Sequencing of the Endangered Kingdonia uniflora (Circaeasteraceae, Ranunculales) Reveals Potential Mechanisms of Evolutionary Specialization.</title>
        <authorList>
            <person name="Sun Y."/>
            <person name="Deng T."/>
            <person name="Zhang A."/>
            <person name="Moore M.J."/>
            <person name="Landis J.B."/>
            <person name="Lin N."/>
            <person name="Zhang H."/>
            <person name="Zhang X."/>
            <person name="Huang J."/>
            <person name="Zhang X."/>
            <person name="Sun H."/>
            <person name="Wang H."/>
        </authorList>
    </citation>
    <scope>NUCLEOTIDE SEQUENCE [LARGE SCALE GENOMIC DNA]</scope>
    <source>
        <strain evidence="1">TB1705</strain>
        <tissue evidence="1">Leaf</tissue>
    </source>
</reference>